<evidence type="ECO:0000313" key="7">
    <source>
        <dbReference type="Proteomes" id="UP000251314"/>
    </source>
</evidence>
<dbReference type="OrthoDB" id="10290478at2759"/>
<dbReference type="Proteomes" id="UP000697107">
    <property type="component" value="Unassembled WGS sequence"/>
</dbReference>
<dbReference type="Proteomes" id="UP000251314">
    <property type="component" value="Unassembled WGS sequence"/>
</dbReference>
<keyword evidence="7" id="KW-1185">Reference proteome</keyword>
<dbReference type="EMBL" id="RCMI01000310">
    <property type="protein sequence ID" value="KAG2918315.1"/>
    <property type="molecule type" value="Genomic_DNA"/>
</dbReference>
<dbReference type="Proteomes" id="UP000760860">
    <property type="component" value="Unassembled WGS sequence"/>
</dbReference>
<accession>A0A329RSN6</accession>
<reference evidence="1" key="2">
    <citation type="submission" date="2018-10" db="EMBL/GenBank/DDBJ databases">
        <title>Effector identification in a new, highly contiguous assembly of the strawberry crown rot pathogen Phytophthora cactorum.</title>
        <authorList>
            <person name="Armitage A.D."/>
            <person name="Nellist C.F."/>
            <person name="Bates H."/>
            <person name="Vickerstaff R.J."/>
            <person name="Harrison R.J."/>
        </authorList>
    </citation>
    <scope>NUCLEOTIDE SEQUENCE</scope>
    <source>
        <strain evidence="1">15-7</strain>
        <strain evidence="3">4032</strain>
        <strain evidence="2">4040</strain>
        <strain evidence="4">P415</strain>
        <strain evidence="5">P421</strain>
    </source>
</reference>
<dbReference type="Proteomes" id="UP000774804">
    <property type="component" value="Unassembled WGS sequence"/>
</dbReference>
<dbReference type="EMBL" id="RCMV01001119">
    <property type="protein sequence ID" value="KAG3210269.1"/>
    <property type="molecule type" value="Genomic_DNA"/>
</dbReference>
<dbReference type="EMBL" id="MJFZ01000671">
    <property type="protein sequence ID" value="RAW26228.1"/>
    <property type="molecule type" value="Genomic_DNA"/>
</dbReference>
<evidence type="ECO:0000313" key="1">
    <source>
        <dbReference type="EMBL" id="KAG2850330.1"/>
    </source>
</evidence>
<dbReference type="EMBL" id="RCML01000901">
    <property type="protein sequence ID" value="KAG2967871.1"/>
    <property type="molecule type" value="Genomic_DNA"/>
</dbReference>
<dbReference type="EMBL" id="RCMG01000695">
    <property type="protein sequence ID" value="KAG2850330.1"/>
    <property type="molecule type" value="Genomic_DNA"/>
</dbReference>
<comment type="caution">
    <text evidence="6">The sequence shown here is derived from an EMBL/GenBank/DDBJ whole genome shotgun (WGS) entry which is preliminary data.</text>
</comment>
<evidence type="ECO:0000313" key="4">
    <source>
        <dbReference type="EMBL" id="KAG2967871.1"/>
    </source>
</evidence>
<name>A0A329RSN6_9STRA</name>
<evidence type="ECO:0000313" key="2">
    <source>
        <dbReference type="EMBL" id="KAG2915574.1"/>
    </source>
</evidence>
<reference evidence="6 7" key="1">
    <citation type="submission" date="2018-01" db="EMBL/GenBank/DDBJ databases">
        <title>Draft genome of the strawberry crown rot pathogen Phytophthora cactorum.</title>
        <authorList>
            <person name="Armitage A.D."/>
            <person name="Lysoe E."/>
            <person name="Nellist C.F."/>
            <person name="Harrison R.J."/>
            <person name="Brurberg M.B."/>
        </authorList>
    </citation>
    <scope>NUCLEOTIDE SEQUENCE [LARGE SCALE GENOMIC DNA]</scope>
    <source>
        <strain evidence="6 7">10300</strain>
    </source>
</reference>
<protein>
    <submittedName>
        <fullName evidence="6">Uncharacterized protein</fullName>
    </submittedName>
</protein>
<evidence type="ECO:0000313" key="5">
    <source>
        <dbReference type="EMBL" id="KAG3210269.1"/>
    </source>
</evidence>
<evidence type="ECO:0000313" key="3">
    <source>
        <dbReference type="EMBL" id="KAG2918315.1"/>
    </source>
</evidence>
<organism evidence="6 7">
    <name type="scientific">Phytophthora cactorum</name>
    <dbReference type="NCBI Taxonomy" id="29920"/>
    <lineage>
        <taxon>Eukaryota</taxon>
        <taxon>Sar</taxon>
        <taxon>Stramenopiles</taxon>
        <taxon>Oomycota</taxon>
        <taxon>Peronosporomycetes</taxon>
        <taxon>Peronosporales</taxon>
        <taxon>Peronosporaceae</taxon>
        <taxon>Phytophthora</taxon>
    </lineage>
</organism>
<gene>
    <name evidence="6" type="ORF">PC110_g17369</name>
    <name evidence="1" type="ORF">PC113_g16884</name>
    <name evidence="3" type="ORF">PC115_g10472</name>
    <name evidence="2" type="ORF">PC117_g17962</name>
    <name evidence="4" type="ORF">PC118_g18340</name>
    <name evidence="5" type="ORF">PC129_g18734</name>
</gene>
<evidence type="ECO:0000313" key="6">
    <source>
        <dbReference type="EMBL" id="RAW26228.1"/>
    </source>
</evidence>
<dbReference type="EMBL" id="RCMK01000699">
    <property type="protein sequence ID" value="KAG2915574.1"/>
    <property type="molecule type" value="Genomic_DNA"/>
</dbReference>
<dbReference type="AlphaFoldDB" id="A0A329RSN6"/>
<dbReference type="Proteomes" id="UP000736787">
    <property type="component" value="Unassembled WGS sequence"/>
</dbReference>
<proteinExistence type="predicted"/>
<dbReference type="Proteomes" id="UP000735874">
    <property type="component" value="Unassembled WGS sequence"/>
</dbReference>
<dbReference type="VEuPathDB" id="FungiDB:PC110_g17369"/>
<sequence>MEGGQKRPSAGKALEGKLATAFQTKPQIKAVVKELRNDKVQLQNLENNPEIMKVKSRI</sequence>